<dbReference type="NCBIfam" id="NF033591">
    <property type="entry name" value="transpos_IS4_2"/>
    <property type="match status" value="1"/>
</dbReference>
<accession>B1X2S4</accession>
<dbReference type="STRING" id="43989.cce_5089"/>
<keyword evidence="4" id="KW-1185">Reference proteome</keyword>
<protein>
    <submittedName>
        <fullName evidence="3">Transposase</fullName>
    </submittedName>
</protein>
<proteinExistence type="predicted"/>
<dbReference type="Gene3D" id="3.90.350.10">
    <property type="entry name" value="Transposase Inhibitor Protein From Tn5, Chain A, domain 1"/>
    <property type="match status" value="1"/>
</dbReference>
<dbReference type="SUPFAM" id="SSF53098">
    <property type="entry name" value="Ribonuclease H-like"/>
    <property type="match status" value="1"/>
</dbReference>
<dbReference type="eggNOG" id="COG3385">
    <property type="taxonomic scope" value="Bacteria"/>
</dbReference>
<name>B1X2S4_CROS5</name>
<dbReference type="GO" id="GO:0004803">
    <property type="term" value="F:transposase activity"/>
    <property type="evidence" value="ECO:0007669"/>
    <property type="project" value="InterPro"/>
</dbReference>
<reference evidence="3 4" key="1">
    <citation type="journal article" date="2008" name="Proc. Natl. Acad. Sci. U.S.A.">
        <title>The genome of Cyanothece 51142, a unicellular diazotrophic cyanobacterium important in the marine nitrogen cycle.</title>
        <authorList>
            <person name="Welsh E.A."/>
            <person name="Liberton M."/>
            <person name="Stoeckel J."/>
            <person name="Loh T."/>
            <person name="Elvitigala T."/>
            <person name="Wang C."/>
            <person name="Wollam A."/>
            <person name="Fulton R.S."/>
            <person name="Clifton S.W."/>
            <person name="Jacobs J.M."/>
            <person name="Aurora R."/>
            <person name="Ghosh B.K."/>
            <person name="Sherman L.A."/>
            <person name="Smith R.D."/>
            <person name="Wilson R.K."/>
            <person name="Pakrasi H.B."/>
        </authorList>
    </citation>
    <scope>NUCLEOTIDE SEQUENCE [LARGE SCALE GENOMIC DNA]</scope>
    <source>
        <strain evidence="4">ATCC 51142 / BH68</strain>
    </source>
</reference>
<dbReference type="EMBL" id="CP000807">
    <property type="protein sequence ID" value="ACB54435.1"/>
    <property type="molecule type" value="Genomic_DNA"/>
</dbReference>
<dbReference type="AlphaFoldDB" id="B1X2S4"/>
<keyword evidence="1" id="KW-1133">Transmembrane helix</keyword>
<dbReference type="Proteomes" id="UP000001203">
    <property type="component" value="Chromosome linear"/>
</dbReference>
<dbReference type="HOGENOM" id="CLU_060706_0_1_3"/>
<evidence type="ECO:0000259" key="2">
    <source>
        <dbReference type="Pfam" id="PF01609"/>
    </source>
</evidence>
<evidence type="ECO:0000313" key="4">
    <source>
        <dbReference type="Proteomes" id="UP000001203"/>
    </source>
</evidence>
<dbReference type="GO" id="GO:0006313">
    <property type="term" value="P:DNA transposition"/>
    <property type="evidence" value="ECO:0007669"/>
    <property type="project" value="InterPro"/>
</dbReference>
<dbReference type="InterPro" id="IPR047658">
    <property type="entry name" value="IS4-like_transpos"/>
</dbReference>
<sequence length="412" mass="47411">MTVSANCGTNKDALKLAISKRSASQCALYPKMLPEIYNNHLTTYLKKSEYLILLIVVELIQAYRKVRLEELASRFPSPILFESRRKKLKRFFEIPCLTIDGVWIPIIKQWLKESFNPGQVLHIVIDRSQWGLINILMVSLVVDNRGIPLYFELLDHTGNSNFDTQKSILSRVLPLLKEYKIVILGDREFCSAELAKWLHGQKKVYYALRLKKSHYIEVEKEMWTQLKDLGLSPGSSLYYQGVKVTKTKGFSGVNLAAKWSRNYRKKAQKEPWYILTNLESLSAVTEAYSYRMGIEEMFRDFKLGGYNIEGTQVTGDRLIALILLGTLAYSMATFQGSLILRKGVANYISRPSESKRRYKRNSSFSIGLKAYSWLNSLSFFAEEVQELIRLVPNKRAYYSRGLRAVTIIQSAF</sequence>
<keyword evidence="1" id="KW-0812">Transmembrane</keyword>
<evidence type="ECO:0000256" key="1">
    <source>
        <dbReference type="SAM" id="Phobius"/>
    </source>
</evidence>
<feature type="domain" description="Transposase IS4-like" evidence="2">
    <location>
        <begin position="138"/>
        <end position="329"/>
    </location>
</feature>
<dbReference type="InterPro" id="IPR012337">
    <property type="entry name" value="RNaseH-like_sf"/>
</dbReference>
<dbReference type="InterPro" id="IPR002559">
    <property type="entry name" value="Transposase_11"/>
</dbReference>
<evidence type="ECO:0000313" key="3">
    <source>
        <dbReference type="EMBL" id="ACB54435.1"/>
    </source>
</evidence>
<dbReference type="Pfam" id="PF01609">
    <property type="entry name" value="DDE_Tnp_1"/>
    <property type="match status" value="1"/>
</dbReference>
<dbReference type="GO" id="GO:0003677">
    <property type="term" value="F:DNA binding"/>
    <property type="evidence" value="ECO:0007669"/>
    <property type="project" value="InterPro"/>
</dbReference>
<keyword evidence="1" id="KW-0472">Membrane</keyword>
<feature type="transmembrane region" description="Helical" evidence="1">
    <location>
        <begin position="318"/>
        <end position="340"/>
    </location>
</feature>
<dbReference type="KEGG" id="cyt:cce_5089"/>
<organism evidence="3 4">
    <name type="scientific">Crocosphaera subtropica (strain ATCC 51142 / BH68)</name>
    <name type="common">Cyanothece sp. (strain ATCC 51142)</name>
    <dbReference type="NCBI Taxonomy" id="43989"/>
    <lineage>
        <taxon>Bacteria</taxon>
        <taxon>Bacillati</taxon>
        <taxon>Cyanobacteriota</taxon>
        <taxon>Cyanophyceae</taxon>
        <taxon>Oscillatoriophycideae</taxon>
        <taxon>Chroococcales</taxon>
        <taxon>Aphanothecaceae</taxon>
        <taxon>Crocosphaera</taxon>
        <taxon>Crocosphaera subtropica</taxon>
    </lineage>
</organism>
<gene>
    <name evidence="3" type="ordered locus">cce_5089</name>
</gene>